<dbReference type="GO" id="GO:0030435">
    <property type="term" value="P:sporulation resulting in formation of a cellular spore"/>
    <property type="evidence" value="ECO:0007669"/>
    <property type="project" value="InterPro"/>
</dbReference>
<protein>
    <submittedName>
        <fullName evidence="1">Uncharacterized protein</fullName>
    </submittedName>
</protein>
<accession>A0A9E6ZFG7</accession>
<dbReference type="AlphaFoldDB" id="T0BJ92"/>
<dbReference type="EMBL" id="CP080467">
    <property type="protein sequence ID" value="UNO49050.1"/>
    <property type="molecule type" value="Genomic_DNA"/>
</dbReference>
<dbReference type="KEGG" id="aaco:K1I37_00295"/>
<proteinExistence type="predicted"/>
<evidence type="ECO:0000313" key="1">
    <source>
        <dbReference type="EMBL" id="UNO49050.1"/>
    </source>
</evidence>
<name>T0BJ92_ALIAG</name>
<gene>
    <name evidence="1" type="ORF">K1I37_00295</name>
</gene>
<dbReference type="RefSeq" id="WP_021298712.1">
    <property type="nucleotide sequence ID" value="NZ_AURB01000206.1"/>
</dbReference>
<dbReference type="SUPFAM" id="SSF160537">
    <property type="entry name" value="SpoVG-like"/>
    <property type="match status" value="1"/>
</dbReference>
<accession>T0BJ92</accession>
<sequence>MHVIAKITDINPVHGVLAEATVTIDSLLKIKSVRLERSPSLGVYRIQMPVAKSTDKPEIELLDKELKIKILEAVKAQYEKRALYPKYQYDNVDSYRTDRIQENRSRSFKQDLKRTKNMRSV</sequence>
<dbReference type="Proteomes" id="UP000829401">
    <property type="component" value="Chromosome"/>
</dbReference>
<reference evidence="2" key="1">
    <citation type="journal article" date="2022" name="G3 (Bethesda)">
        <title>Unveiling the complete genome sequence of Alicyclobacillus acidoterrestris DSM 3922T, a taint-producing strain.</title>
        <authorList>
            <person name="Leonardo I.C."/>
            <person name="Barreto Crespo M.T."/>
            <person name="Gaspar F.B."/>
        </authorList>
    </citation>
    <scope>NUCLEOTIDE SEQUENCE [LARGE SCALE GENOMIC DNA]</scope>
    <source>
        <strain evidence="2">DSM 3922</strain>
    </source>
</reference>
<organism evidence="1 2">
    <name type="scientific">Alicyclobacillus acidoterrestris (strain ATCC 49025 / DSM 3922 / CIP 106132 / NCIMB 13137 / GD3B)</name>
    <dbReference type="NCBI Taxonomy" id="1356854"/>
    <lineage>
        <taxon>Bacteria</taxon>
        <taxon>Bacillati</taxon>
        <taxon>Bacillota</taxon>
        <taxon>Bacilli</taxon>
        <taxon>Bacillales</taxon>
        <taxon>Alicyclobacillaceae</taxon>
        <taxon>Alicyclobacillus</taxon>
    </lineage>
</organism>
<evidence type="ECO:0000313" key="2">
    <source>
        <dbReference type="Proteomes" id="UP000829401"/>
    </source>
</evidence>
<keyword evidence="2" id="KW-1185">Reference proteome</keyword>
<dbReference type="InterPro" id="IPR036751">
    <property type="entry name" value="SpoVG_sf"/>
</dbReference>